<dbReference type="GO" id="GO:0045814">
    <property type="term" value="P:negative regulation of gene expression, epigenetic"/>
    <property type="evidence" value="ECO:0007669"/>
    <property type="project" value="TreeGrafter"/>
</dbReference>
<proteinExistence type="predicted"/>
<dbReference type="PROSITE" id="PS01359">
    <property type="entry name" value="ZF_PHD_1"/>
    <property type="match status" value="1"/>
</dbReference>
<keyword evidence="2" id="KW-0479">Metal-binding</keyword>
<reference evidence="9" key="1">
    <citation type="submission" date="2021-03" db="EMBL/GenBank/DDBJ databases">
        <authorList>
            <person name="Tagirdzhanova G."/>
        </authorList>
    </citation>
    <scope>NUCLEOTIDE SEQUENCE</scope>
</reference>
<dbReference type="AlphaFoldDB" id="A0A8H3EP97"/>
<evidence type="ECO:0000256" key="1">
    <source>
        <dbReference type="ARBA" id="ARBA00004123"/>
    </source>
</evidence>
<keyword evidence="10" id="KW-1185">Reference proteome</keyword>
<dbReference type="PROSITE" id="PS50016">
    <property type="entry name" value="ZF_PHD_2"/>
    <property type="match status" value="1"/>
</dbReference>
<dbReference type="GO" id="GO:0005634">
    <property type="term" value="C:nucleus"/>
    <property type="evidence" value="ECO:0007669"/>
    <property type="project" value="UniProtKB-SubCell"/>
</dbReference>
<dbReference type="EMBL" id="CAJPDS010000008">
    <property type="protein sequence ID" value="CAF9909612.1"/>
    <property type="molecule type" value="Genomic_DNA"/>
</dbReference>
<sequence length="509" mass="55139">MSSTTLSDPPPESPEHPTKKARISPPQSSTETSNPPQSTRTSSTSKRRSPPRRGFFNSTPRTRLAPQQSATPSLTVPSFSPPTNSLLSRVSNTANANSVPNTPAWEAARESVLGQMVTSQDIEVPATVPKAKAKPKTGGRRGRGGGRVARVKAEPIDTPITLDTSVPVVTPTSKRRKGTGKGRGGTRGNRGGRPRGRGGTTRGGGPKRKRNQSDDEDAEHDDTDASENYAPLTQSRSGRRITQATTFTPVSVIDLESPTEMKPPPPKPATTASAKKPPAKEKEKASRRKPGEAAVCKNCGRGHSPLSNMIVFCDGCNSPWHQHCHSPPISQEVIRIQEREWFCADCDILRREKTIWNGNISAQRMTLSEKRRYLSALPADNLVSLLLHATTIHPSLPIFAAAKPPTQEAVQLVAQVPNQTLEQAAAEEELYDFFAERELLPYPRAGHGVAAKLPPESEDLGMLLDEDVVSYSHSWGWTRDDLFESGLRGLDGWVEGARMSMGMEVGVGA</sequence>
<evidence type="ECO:0000256" key="2">
    <source>
        <dbReference type="ARBA" id="ARBA00022723"/>
    </source>
</evidence>
<dbReference type="SUPFAM" id="SSF57903">
    <property type="entry name" value="FYVE/PHD zinc finger"/>
    <property type="match status" value="1"/>
</dbReference>
<dbReference type="Gene3D" id="3.30.40.10">
    <property type="entry name" value="Zinc/RING finger domain, C3HC4 (zinc finger)"/>
    <property type="match status" value="1"/>
</dbReference>
<feature type="region of interest" description="Disordered" evidence="7">
    <location>
        <begin position="1"/>
        <end position="103"/>
    </location>
</feature>
<dbReference type="InterPro" id="IPR019787">
    <property type="entry name" value="Znf_PHD-finger"/>
</dbReference>
<evidence type="ECO:0000256" key="4">
    <source>
        <dbReference type="ARBA" id="ARBA00022833"/>
    </source>
</evidence>
<feature type="compositionally biased region" description="Basic residues" evidence="7">
    <location>
        <begin position="131"/>
        <end position="144"/>
    </location>
</feature>
<keyword evidence="5" id="KW-0539">Nucleus</keyword>
<dbReference type="InterPro" id="IPR001965">
    <property type="entry name" value="Znf_PHD"/>
</dbReference>
<protein>
    <recommendedName>
        <fullName evidence="8">PHD-type domain-containing protein</fullName>
    </recommendedName>
</protein>
<dbReference type="InterPro" id="IPR013083">
    <property type="entry name" value="Znf_RING/FYVE/PHD"/>
</dbReference>
<dbReference type="PANTHER" id="PTHR12628">
    <property type="entry name" value="POLYCOMB-LIKE TRANSCRIPTION FACTOR"/>
    <property type="match status" value="1"/>
</dbReference>
<feature type="compositionally biased region" description="Acidic residues" evidence="7">
    <location>
        <begin position="214"/>
        <end position="225"/>
    </location>
</feature>
<feature type="region of interest" description="Disordered" evidence="7">
    <location>
        <begin position="123"/>
        <end position="293"/>
    </location>
</feature>
<dbReference type="Pfam" id="PF00628">
    <property type="entry name" value="PHD"/>
    <property type="match status" value="1"/>
</dbReference>
<feature type="compositionally biased region" description="Polar residues" evidence="7">
    <location>
        <begin position="56"/>
        <end position="101"/>
    </location>
</feature>
<name>A0A8H3EP97_9LECA</name>
<gene>
    <name evidence="9" type="ORF">HETSPECPRED_009476</name>
</gene>
<evidence type="ECO:0000259" key="8">
    <source>
        <dbReference type="PROSITE" id="PS50016"/>
    </source>
</evidence>
<accession>A0A8H3EP97</accession>
<evidence type="ECO:0000256" key="3">
    <source>
        <dbReference type="ARBA" id="ARBA00022771"/>
    </source>
</evidence>
<dbReference type="CDD" id="cd15502">
    <property type="entry name" value="PHD_Phf1p_Phf2p_like"/>
    <property type="match status" value="1"/>
</dbReference>
<comment type="caution">
    <text evidence="9">The sequence shown here is derived from an EMBL/GenBank/DDBJ whole genome shotgun (WGS) entry which is preliminary data.</text>
</comment>
<keyword evidence="4" id="KW-0862">Zinc</keyword>
<dbReference type="OrthoDB" id="5863171at2759"/>
<dbReference type="InterPro" id="IPR011011">
    <property type="entry name" value="Znf_FYVE_PHD"/>
</dbReference>
<dbReference type="InterPro" id="IPR019786">
    <property type="entry name" value="Zinc_finger_PHD-type_CS"/>
</dbReference>
<evidence type="ECO:0000313" key="10">
    <source>
        <dbReference type="Proteomes" id="UP000664521"/>
    </source>
</evidence>
<dbReference type="GO" id="GO:0003677">
    <property type="term" value="F:DNA binding"/>
    <property type="evidence" value="ECO:0007669"/>
    <property type="project" value="TreeGrafter"/>
</dbReference>
<dbReference type="Proteomes" id="UP000664521">
    <property type="component" value="Unassembled WGS sequence"/>
</dbReference>
<dbReference type="GO" id="GO:0008270">
    <property type="term" value="F:zinc ion binding"/>
    <property type="evidence" value="ECO:0007669"/>
    <property type="project" value="UniProtKB-KW"/>
</dbReference>
<dbReference type="PANTHER" id="PTHR12628:SF10">
    <property type="entry name" value="HOMEOBOX DOMAIN-CONTAINING PROTEIN"/>
    <property type="match status" value="1"/>
</dbReference>
<evidence type="ECO:0000256" key="7">
    <source>
        <dbReference type="SAM" id="MobiDB-lite"/>
    </source>
</evidence>
<feature type="domain" description="PHD-type" evidence="8">
    <location>
        <begin position="293"/>
        <end position="349"/>
    </location>
</feature>
<evidence type="ECO:0000313" key="9">
    <source>
        <dbReference type="EMBL" id="CAF9909612.1"/>
    </source>
</evidence>
<organism evidence="9 10">
    <name type="scientific">Heterodermia speciosa</name>
    <dbReference type="NCBI Taxonomy" id="116794"/>
    <lineage>
        <taxon>Eukaryota</taxon>
        <taxon>Fungi</taxon>
        <taxon>Dikarya</taxon>
        <taxon>Ascomycota</taxon>
        <taxon>Pezizomycotina</taxon>
        <taxon>Lecanoromycetes</taxon>
        <taxon>OSLEUM clade</taxon>
        <taxon>Lecanoromycetidae</taxon>
        <taxon>Caliciales</taxon>
        <taxon>Physciaceae</taxon>
        <taxon>Heterodermia</taxon>
    </lineage>
</organism>
<comment type="subcellular location">
    <subcellularLocation>
        <location evidence="1">Nucleus</location>
    </subcellularLocation>
</comment>
<dbReference type="GO" id="GO:0003682">
    <property type="term" value="F:chromatin binding"/>
    <property type="evidence" value="ECO:0007669"/>
    <property type="project" value="TreeGrafter"/>
</dbReference>
<feature type="compositionally biased region" description="Polar residues" evidence="7">
    <location>
        <begin position="231"/>
        <end position="249"/>
    </location>
</feature>
<evidence type="ECO:0000256" key="5">
    <source>
        <dbReference type="ARBA" id="ARBA00023242"/>
    </source>
</evidence>
<feature type="compositionally biased region" description="Low complexity" evidence="7">
    <location>
        <begin position="32"/>
        <end position="44"/>
    </location>
</feature>
<dbReference type="SMART" id="SM00249">
    <property type="entry name" value="PHD"/>
    <property type="match status" value="1"/>
</dbReference>
<evidence type="ECO:0000256" key="6">
    <source>
        <dbReference type="PROSITE-ProRule" id="PRU00146"/>
    </source>
</evidence>
<keyword evidence="3 6" id="KW-0863">Zinc-finger</keyword>